<reference evidence="1" key="1">
    <citation type="submission" date="2022-10" db="EMBL/GenBank/DDBJ databases">
        <title>Culturing micro-colonial fungi from biological soil crusts in the Mojave desert and describing Neophaeococcomyces mojavensis, and introducing the new genera and species Taxawa tesnikishii.</title>
        <authorList>
            <person name="Kurbessoian T."/>
            <person name="Stajich J.E."/>
        </authorList>
    </citation>
    <scope>NUCLEOTIDE SEQUENCE</scope>
    <source>
        <strain evidence="1">JES_115</strain>
    </source>
</reference>
<keyword evidence="1" id="KW-0240">DNA-directed RNA polymerase</keyword>
<organism evidence="1 2">
    <name type="scientific">Coniosporium tulheliwenetii</name>
    <dbReference type="NCBI Taxonomy" id="3383036"/>
    <lineage>
        <taxon>Eukaryota</taxon>
        <taxon>Fungi</taxon>
        <taxon>Dikarya</taxon>
        <taxon>Ascomycota</taxon>
        <taxon>Pezizomycotina</taxon>
        <taxon>Dothideomycetes</taxon>
        <taxon>Dothideomycetes incertae sedis</taxon>
        <taxon>Coniosporium</taxon>
    </lineage>
</organism>
<sequence length="219" mass="24342">MYILTTISDLIQITPEDFEKPSIHALTDNINAKYANKIIQKIGLCICLYDILSSSEGLIGHGTGIVNVNVEFRLVVFRPFKGEILQGRIESSSEAGINLTMDFFSDIKVPVVGLFEGSQYRHNEGCFVWTTEEGTEYFFDNNETVRFRVEAETWHDALPQGPTRRDQDMEGEKREPLYCLVGSMQQGGLGPLLWWAGNEEPAADGAAADGADGEAVEEE</sequence>
<protein>
    <submittedName>
        <fullName evidence="1">DNA-directed RNA polymerase III complex subunit Rpc25</fullName>
    </submittedName>
</protein>
<dbReference type="Proteomes" id="UP001172680">
    <property type="component" value="Unassembled WGS sequence"/>
</dbReference>
<dbReference type="EMBL" id="JAPDRP010000006">
    <property type="protein sequence ID" value="KAJ9646601.1"/>
    <property type="molecule type" value="Genomic_DNA"/>
</dbReference>
<keyword evidence="2" id="KW-1185">Reference proteome</keyword>
<accession>A0ACC2ZH15</accession>
<evidence type="ECO:0000313" key="1">
    <source>
        <dbReference type="EMBL" id="KAJ9646601.1"/>
    </source>
</evidence>
<proteinExistence type="predicted"/>
<evidence type="ECO:0000313" key="2">
    <source>
        <dbReference type="Proteomes" id="UP001172680"/>
    </source>
</evidence>
<comment type="caution">
    <text evidence="1">The sequence shown here is derived from an EMBL/GenBank/DDBJ whole genome shotgun (WGS) entry which is preliminary data.</text>
</comment>
<gene>
    <name evidence="1" type="primary">rpc25</name>
    <name evidence="1" type="ORF">H2199_002650</name>
</gene>
<name>A0ACC2ZH15_9PEZI</name>
<keyword evidence="1" id="KW-0804">Transcription</keyword>